<dbReference type="CDD" id="cd01948">
    <property type="entry name" value="EAL"/>
    <property type="match status" value="1"/>
</dbReference>
<dbReference type="Gene3D" id="3.20.20.450">
    <property type="entry name" value="EAL domain"/>
    <property type="match status" value="1"/>
</dbReference>
<dbReference type="SUPFAM" id="SSF55073">
    <property type="entry name" value="Nucleotide cyclase"/>
    <property type="match status" value="1"/>
</dbReference>
<evidence type="ECO:0000313" key="4">
    <source>
        <dbReference type="EMBL" id="ATR79345.1"/>
    </source>
</evidence>
<gene>
    <name evidence="4" type="ORF">NP7_08855</name>
</gene>
<evidence type="ECO:0000313" key="5">
    <source>
        <dbReference type="Proteomes" id="UP000229340"/>
    </source>
</evidence>
<dbReference type="InterPro" id="IPR035919">
    <property type="entry name" value="EAL_sf"/>
</dbReference>
<reference evidence="5" key="1">
    <citation type="submission" date="2017-11" db="EMBL/GenBank/DDBJ databases">
        <title>Complete genome sequence of Moraxella osloensis NP7 isolated from human skin.</title>
        <authorList>
            <person name="Lee K."/>
            <person name="Lim J.Y."/>
            <person name="Hwang I."/>
        </authorList>
    </citation>
    <scope>NUCLEOTIDE SEQUENCE [LARGE SCALE GENOMIC DNA]</scope>
    <source>
        <strain evidence="5">NP7</strain>
    </source>
</reference>
<organism evidence="4 5">
    <name type="scientific">Faucicola osloensis</name>
    <name type="common">Moraxella osloensis</name>
    <dbReference type="NCBI Taxonomy" id="34062"/>
    <lineage>
        <taxon>Bacteria</taxon>
        <taxon>Pseudomonadati</taxon>
        <taxon>Pseudomonadota</taxon>
        <taxon>Gammaproteobacteria</taxon>
        <taxon>Moraxellales</taxon>
        <taxon>Moraxellaceae</taxon>
        <taxon>Faucicola</taxon>
    </lineage>
</organism>
<dbReference type="PANTHER" id="PTHR33121:SF79">
    <property type="entry name" value="CYCLIC DI-GMP PHOSPHODIESTERASE PDED-RELATED"/>
    <property type="match status" value="1"/>
</dbReference>
<dbReference type="EMBL" id="CP024443">
    <property type="protein sequence ID" value="ATR79345.1"/>
    <property type="molecule type" value="Genomic_DNA"/>
</dbReference>
<dbReference type="InterPro" id="IPR001633">
    <property type="entry name" value="EAL_dom"/>
</dbReference>
<dbReference type="CDD" id="cd00130">
    <property type="entry name" value="PAS"/>
    <property type="match status" value="1"/>
</dbReference>
<dbReference type="Gene3D" id="3.30.70.270">
    <property type="match status" value="1"/>
</dbReference>
<dbReference type="Pfam" id="PF13426">
    <property type="entry name" value="PAS_9"/>
    <property type="match status" value="1"/>
</dbReference>
<dbReference type="PROSITE" id="PS50887">
    <property type="entry name" value="GGDEF"/>
    <property type="match status" value="1"/>
</dbReference>
<dbReference type="STRING" id="34062.AXE82_05035"/>
<dbReference type="RefSeq" id="WP_100270519.1">
    <property type="nucleotide sequence ID" value="NZ_CP024443.1"/>
</dbReference>
<dbReference type="InterPro" id="IPR050706">
    <property type="entry name" value="Cyclic-di-GMP_PDE-like"/>
</dbReference>
<feature type="coiled-coil region" evidence="1">
    <location>
        <begin position="148"/>
        <end position="175"/>
    </location>
</feature>
<accession>A0A2D2LWD3</accession>
<dbReference type="InterPro" id="IPR000160">
    <property type="entry name" value="GGDEF_dom"/>
</dbReference>
<evidence type="ECO:0000256" key="1">
    <source>
        <dbReference type="SAM" id="Coils"/>
    </source>
</evidence>
<name>A0A2D2LWD3_FAUOS</name>
<protein>
    <submittedName>
        <fullName evidence="4">Diguanylate cyclase</fullName>
    </submittedName>
</protein>
<dbReference type="InterPro" id="IPR029787">
    <property type="entry name" value="Nucleotide_cyclase"/>
</dbReference>
<feature type="domain" description="GGDEF" evidence="3">
    <location>
        <begin position="323"/>
        <end position="470"/>
    </location>
</feature>
<dbReference type="AlphaFoldDB" id="A0A2D2LWD3"/>
<keyword evidence="1" id="KW-0175">Coiled coil</keyword>
<dbReference type="PROSITE" id="PS50883">
    <property type="entry name" value="EAL"/>
    <property type="match status" value="1"/>
</dbReference>
<dbReference type="SUPFAM" id="SSF52172">
    <property type="entry name" value="CheY-like"/>
    <property type="match status" value="1"/>
</dbReference>
<dbReference type="PANTHER" id="PTHR33121">
    <property type="entry name" value="CYCLIC DI-GMP PHOSPHODIESTERASE PDEF"/>
    <property type="match status" value="1"/>
</dbReference>
<dbReference type="SUPFAM" id="SSF55785">
    <property type="entry name" value="PYP-like sensor domain (PAS domain)"/>
    <property type="match status" value="1"/>
</dbReference>
<dbReference type="InterPro" id="IPR000014">
    <property type="entry name" value="PAS"/>
</dbReference>
<dbReference type="SMART" id="SM00267">
    <property type="entry name" value="GGDEF"/>
    <property type="match status" value="1"/>
</dbReference>
<dbReference type="Gene3D" id="3.30.450.20">
    <property type="entry name" value="PAS domain"/>
    <property type="match status" value="1"/>
</dbReference>
<dbReference type="SMART" id="SM00052">
    <property type="entry name" value="EAL"/>
    <property type="match status" value="1"/>
</dbReference>
<dbReference type="NCBIfam" id="TIGR00229">
    <property type="entry name" value="sensory_box"/>
    <property type="match status" value="1"/>
</dbReference>
<proteinExistence type="predicted"/>
<dbReference type="Pfam" id="PF00990">
    <property type="entry name" value="GGDEF"/>
    <property type="match status" value="1"/>
</dbReference>
<dbReference type="InterPro" id="IPR011006">
    <property type="entry name" value="CheY-like_superfamily"/>
</dbReference>
<dbReference type="InterPro" id="IPR043128">
    <property type="entry name" value="Rev_trsase/Diguanyl_cyclase"/>
</dbReference>
<dbReference type="NCBIfam" id="TIGR00254">
    <property type="entry name" value="GGDEF"/>
    <property type="match status" value="1"/>
</dbReference>
<feature type="domain" description="EAL" evidence="2">
    <location>
        <begin position="478"/>
        <end position="729"/>
    </location>
</feature>
<dbReference type="Proteomes" id="UP000229340">
    <property type="component" value="Chromosome"/>
</dbReference>
<dbReference type="Pfam" id="PF00563">
    <property type="entry name" value="EAL"/>
    <property type="match status" value="1"/>
</dbReference>
<dbReference type="GO" id="GO:0071111">
    <property type="term" value="F:cyclic-guanylate-specific phosphodiesterase activity"/>
    <property type="evidence" value="ECO:0007669"/>
    <property type="project" value="InterPro"/>
</dbReference>
<evidence type="ECO:0000259" key="2">
    <source>
        <dbReference type="PROSITE" id="PS50883"/>
    </source>
</evidence>
<sequence length="729" mass="82117">MQKQKQLNLLIIDDNQLYAEHLVGLLEKHYYRQVNLGFLDAKDELIKLLRQSWDIILMGNAYDLSFKDVKEILKAHDAHIPVIALLPDDATDYPGALTANEQAQTQLVSGPDKTHKLLPLYTYWGAADALRKNKLLRMAIRICREHEHHKLVRELERLKMVLSDAEQRANILIKNSKSAVAYIEDGLHIYANEPYLEMFGFKTLDELMGIPVVDLIARNNIQDFKTFLKDFEKGNRKNVEFKFESVRKDNTTFAAKLQLAAATYDGQPCLQVIIQPNEQANSAELAKKLEAMERIDSITGLFNRHGFERLFNRLRDVIVEKNLSVGLMALRVDNMGKIHASVGIEGIDGVVVAVANILEQHLTEIIGVERVKNGYLSRFNDSMFMLIIPNMRQQDLTALGQKLVADINSTIIEIGHRTVKTTVTIGATLVNASAPDTNSLINRVIQAVDMATKANKDSNDDKDLFYLYDPSSFASSDDSALYESLRDALEHSKFKLLYQPIYDVENDVSNMFEVFLRLPLADGSLMAPDKFLEVATRHQLMDKIDRWVLIQACKDLKRYRHEVDASARLLVHLSPISLADATLPSFISRLMQALGTSERGVLTLQFNETMVMDHLAVAAKQSNALNQMGCHLGIYNFGSAVNAMEVLEFVKPQLVRLDRSYIKDLSNNDNVNTVATVVREITERGSSCLMPFIEDPAAMSAAWTVGARYLQGAYLQKASDTMHIENETS</sequence>
<evidence type="ECO:0000259" key="3">
    <source>
        <dbReference type="PROSITE" id="PS50887"/>
    </source>
</evidence>
<dbReference type="SUPFAM" id="SSF141868">
    <property type="entry name" value="EAL domain-like"/>
    <property type="match status" value="1"/>
</dbReference>
<dbReference type="InterPro" id="IPR035965">
    <property type="entry name" value="PAS-like_dom_sf"/>
</dbReference>